<name>A0A7S9LEF7_9PSED</name>
<evidence type="ECO:0000313" key="3">
    <source>
        <dbReference type="Proteomes" id="UP000594430"/>
    </source>
</evidence>
<accession>A0A7S9LEF7</accession>
<feature type="signal peptide" evidence="1">
    <location>
        <begin position="1"/>
        <end position="24"/>
    </location>
</feature>
<sequence>MIRMKARVACVLIPLSTFTGIADAATCEGVVKQIESWYSDTRSDCGLDPAVDCSGVMLRATHRWDEKVGNPEKIPTPNDPLKYYVWNPSPASVASGGVSVSWMRADQIAYRDPGMAANNGYIITPRQFVNDADKKLNVVCAFPLDAWTDFRQERGCLDNANTAEVENSCQALGITDATGWVGHYNGLQAFAGTNRHQRLCGFSLKRSLGRAQRTEAFKDFISARQAIANTSDALETQTELRVATWDKDKVPVAAFFYSLDAGRKQAMKNQFDYYQHTGSWVPVVRFDFPQSANSAARFSCEADAQHRDLPRRIQASSNKPYIQSAEWIQRDDPHLGKDVWSLAVTPTAHGRRIAANETEAMYAELLRKYGDDPRWSGDRYGGGMRRQLVCHLNGTDQGRAIRDKPVYNMEPIRPDATQQQALAEGCNVWPAVPYL</sequence>
<organism evidence="2 3">
    <name type="scientific">Pseudomonas fulva</name>
    <dbReference type="NCBI Taxonomy" id="47880"/>
    <lineage>
        <taxon>Bacteria</taxon>
        <taxon>Pseudomonadati</taxon>
        <taxon>Pseudomonadota</taxon>
        <taxon>Gammaproteobacteria</taxon>
        <taxon>Pseudomonadales</taxon>
        <taxon>Pseudomonadaceae</taxon>
        <taxon>Pseudomonas</taxon>
    </lineage>
</organism>
<evidence type="ECO:0000313" key="2">
    <source>
        <dbReference type="EMBL" id="QPH47578.1"/>
    </source>
</evidence>
<gene>
    <name evidence="2" type="ORF">IZU98_14315</name>
</gene>
<evidence type="ECO:0000256" key="1">
    <source>
        <dbReference type="SAM" id="SignalP"/>
    </source>
</evidence>
<dbReference type="RefSeq" id="WP_088523599.1">
    <property type="nucleotide sequence ID" value="NZ_BQHM01000023.1"/>
</dbReference>
<dbReference type="EMBL" id="CP064946">
    <property type="protein sequence ID" value="QPH47578.1"/>
    <property type="molecule type" value="Genomic_DNA"/>
</dbReference>
<dbReference type="Pfam" id="PF10783">
    <property type="entry name" value="DUF2599"/>
    <property type="match status" value="1"/>
</dbReference>
<protein>
    <submittedName>
        <fullName evidence="2">DUF2599 domain-containing protein</fullName>
    </submittedName>
</protein>
<dbReference type="Proteomes" id="UP000594430">
    <property type="component" value="Chromosome"/>
</dbReference>
<dbReference type="AlphaFoldDB" id="A0A7S9LEF7"/>
<dbReference type="InterPro" id="IPR019719">
    <property type="entry name" value="DUF2599"/>
</dbReference>
<feature type="chain" id="PRO_5030852468" evidence="1">
    <location>
        <begin position="25"/>
        <end position="435"/>
    </location>
</feature>
<keyword evidence="1" id="KW-0732">Signal</keyword>
<proteinExistence type="predicted"/>
<dbReference type="GeneID" id="93442786"/>
<reference evidence="2 3" key="1">
    <citation type="submission" date="2020-11" db="EMBL/GenBank/DDBJ databases">
        <title>Pseudomonas fulva producing VIM-24.</title>
        <authorList>
            <person name="Liu S."/>
        </authorList>
    </citation>
    <scope>NUCLEOTIDE SEQUENCE [LARGE SCALE GENOMIC DNA]</scope>
    <source>
        <strain evidence="2 3">ZDHY414</strain>
    </source>
</reference>